<organism evidence="2 3">
    <name type="scientific">Thiomicrorhabdus lithotrophica</name>
    <dbReference type="NCBI Taxonomy" id="2949997"/>
    <lineage>
        <taxon>Bacteria</taxon>
        <taxon>Pseudomonadati</taxon>
        <taxon>Pseudomonadota</taxon>
        <taxon>Gammaproteobacteria</taxon>
        <taxon>Thiotrichales</taxon>
        <taxon>Piscirickettsiaceae</taxon>
        <taxon>Thiomicrorhabdus</taxon>
    </lineage>
</organism>
<evidence type="ECO:0000313" key="2">
    <source>
        <dbReference type="EMBL" id="WEJ62450.1"/>
    </source>
</evidence>
<dbReference type="CDD" id="cd14727">
    <property type="entry name" value="ChanN-like"/>
    <property type="match status" value="1"/>
</dbReference>
<evidence type="ECO:0000313" key="3">
    <source>
        <dbReference type="Proteomes" id="UP001222275"/>
    </source>
</evidence>
<name>A0ABY8C8Z6_9GAMM</name>
<dbReference type="Pfam" id="PF04187">
    <property type="entry name" value="Cofac_haem_bdg"/>
    <property type="match status" value="1"/>
</dbReference>
<reference evidence="2 3" key="1">
    <citation type="submission" date="2022-06" db="EMBL/GenBank/DDBJ databases">
        <title>Thiomicrohabdus sp. nov, an obligately chemolithoautotrophic, sulfur-oxidizing bacterium isolated from beach of Guanyin Mountain. Amoy.</title>
        <authorList>
            <person name="Zhu H."/>
        </authorList>
    </citation>
    <scope>NUCLEOTIDE SEQUENCE [LARGE SCALE GENOMIC DNA]</scope>
    <source>
        <strain evidence="2 3">XGS-01</strain>
    </source>
</reference>
<dbReference type="InterPro" id="IPR016773">
    <property type="entry name" value="Fe3_uptake_reg_CjrA_prd"/>
</dbReference>
<dbReference type="InterPro" id="IPR007314">
    <property type="entry name" value="Cofac_haem-bd_dom"/>
</dbReference>
<dbReference type="EMBL" id="CP102381">
    <property type="protein sequence ID" value="WEJ62450.1"/>
    <property type="molecule type" value="Genomic_DNA"/>
</dbReference>
<dbReference type="SUPFAM" id="SSF159501">
    <property type="entry name" value="EreA/ChaN-like"/>
    <property type="match status" value="1"/>
</dbReference>
<protein>
    <submittedName>
        <fullName evidence="2">ChaN family lipoprotein</fullName>
    </submittedName>
</protein>
<dbReference type="RefSeq" id="WP_275594708.1">
    <property type="nucleotide sequence ID" value="NZ_CP102381.1"/>
</dbReference>
<feature type="domain" description="Haem-binding uptake Tiki superfamily ChaN" evidence="1">
    <location>
        <begin position="65"/>
        <end position="269"/>
    </location>
</feature>
<dbReference type="Gene3D" id="3.40.50.11550">
    <property type="match status" value="1"/>
</dbReference>
<keyword evidence="3" id="KW-1185">Reference proteome</keyword>
<accession>A0ABY8C8Z6</accession>
<sequence>MYNLRLIKTIITTGLVTSLLTACTIIPNQAPEPSSSLSQKQSLTHAYDYVLLNKQRQQINLTQAIKQLKEADIIFIGEYHGNHASHLLEMQVFSALHQRNANIILSMEMFNRDQQDSLNDYLDGAIGEAYLVKETPAWNNYVASYRPLVEFAKSHFIPVIAANASADIVRCIGRQGTAYIDKLDSTEKQQIAKQPFAKIPDYKVKFYDFLEKVRQLPEERKERSYLAQITRDNTMAESIYQAWLDHPEHKIVHLNGTFHSENHLGTVAALKRLNPKLNIQVVTPVQVEQFETIEKLNLEQKKHDEFIYLVKPQPEQYIDAGYKKKARKQMFEKSEQATCK</sequence>
<gene>
    <name evidence="2" type="ORF">NR989_10605</name>
</gene>
<dbReference type="PIRSF" id="PIRSF020419">
    <property type="entry name" value="Fe_uptake_reg_CjrA_prd"/>
    <property type="match status" value="1"/>
</dbReference>
<evidence type="ECO:0000259" key="1">
    <source>
        <dbReference type="Pfam" id="PF04187"/>
    </source>
</evidence>
<proteinExistence type="predicted"/>
<dbReference type="Proteomes" id="UP001222275">
    <property type="component" value="Chromosome"/>
</dbReference>
<keyword evidence="2" id="KW-0449">Lipoprotein</keyword>
<dbReference type="PROSITE" id="PS51257">
    <property type="entry name" value="PROKAR_LIPOPROTEIN"/>
    <property type="match status" value="1"/>
</dbReference>